<feature type="compositionally biased region" description="Basic and acidic residues" evidence="2">
    <location>
        <begin position="675"/>
        <end position="693"/>
    </location>
</feature>
<dbReference type="AlphaFoldDB" id="A0AA38TFI1"/>
<feature type="compositionally biased region" description="Basic and acidic residues" evidence="2">
    <location>
        <begin position="554"/>
        <end position="563"/>
    </location>
</feature>
<dbReference type="CDD" id="cd23767">
    <property type="entry name" value="IQCD"/>
    <property type="match status" value="1"/>
</dbReference>
<dbReference type="Pfam" id="PF02179">
    <property type="entry name" value="BAG"/>
    <property type="match status" value="1"/>
</dbReference>
<evidence type="ECO:0000259" key="3">
    <source>
        <dbReference type="PROSITE" id="PS51035"/>
    </source>
</evidence>
<feature type="compositionally biased region" description="Polar residues" evidence="2">
    <location>
        <begin position="743"/>
        <end position="765"/>
    </location>
</feature>
<dbReference type="SUPFAM" id="SSF63491">
    <property type="entry name" value="BAG domain"/>
    <property type="match status" value="1"/>
</dbReference>
<feature type="non-terminal residue" evidence="4">
    <location>
        <position position="931"/>
    </location>
</feature>
<dbReference type="PANTHER" id="PTHR33322:SF16">
    <property type="entry name" value="BAG FAMILY MOLECULAR CHAPERONE REGULATOR 6"/>
    <property type="match status" value="1"/>
</dbReference>
<feature type="compositionally biased region" description="Basic and acidic residues" evidence="2">
    <location>
        <begin position="862"/>
        <end position="873"/>
    </location>
</feature>
<evidence type="ECO:0000256" key="1">
    <source>
        <dbReference type="ARBA" id="ARBA00023186"/>
    </source>
</evidence>
<feature type="compositionally biased region" description="Basic and acidic residues" evidence="2">
    <location>
        <begin position="399"/>
        <end position="409"/>
    </location>
</feature>
<proteinExistence type="predicted"/>
<protein>
    <recommendedName>
        <fullName evidence="3">BAG domain-containing protein</fullName>
    </recommendedName>
</protein>
<feature type="region of interest" description="Disordered" evidence="2">
    <location>
        <begin position="193"/>
        <end position="409"/>
    </location>
</feature>
<name>A0AA38TFI1_9ASTR</name>
<dbReference type="GO" id="GO:0006457">
    <property type="term" value="P:protein folding"/>
    <property type="evidence" value="ECO:0007669"/>
    <property type="project" value="TreeGrafter"/>
</dbReference>
<dbReference type="InterPro" id="IPR003103">
    <property type="entry name" value="BAG_domain"/>
</dbReference>
<dbReference type="GO" id="GO:0051087">
    <property type="term" value="F:protein-folding chaperone binding"/>
    <property type="evidence" value="ECO:0007669"/>
    <property type="project" value="InterPro"/>
</dbReference>
<evidence type="ECO:0000313" key="5">
    <source>
        <dbReference type="Proteomes" id="UP001172457"/>
    </source>
</evidence>
<dbReference type="GO" id="GO:0009506">
    <property type="term" value="C:plasmodesma"/>
    <property type="evidence" value="ECO:0007669"/>
    <property type="project" value="TreeGrafter"/>
</dbReference>
<accession>A0AA38TFI1</accession>
<feature type="region of interest" description="Disordered" evidence="2">
    <location>
        <begin position="542"/>
        <end position="873"/>
    </location>
</feature>
<feature type="compositionally biased region" description="Basic and acidic residues" evidence="2">
    <location>
        <begin position="614"/>
        <end position="625"/>
    </location>
</feature>
<feature type="compositionally biased region" description="Basic and acidic residues" evidence="2">
    <location>
        <begin position="230"/>
        <end position="244"/>
    </location>
</feature>
<reference evidence="4" key="1">
    <citation type="submission" date="2023-03" db="EMBL/GenBank/DDBJ databases">
        <title>Chromosome-scale reference genome and RAD-based genetic map of yellow starthistle (Centaurea solstitialis) reveal putative structural variation and QTLs associated with invader traits.</title>
        <authorList>
            <person name="Reatini B."/>
            <person name="Cang F.A."/>
            <person name="Jiang Q."/>
            <person name="Mckibben M.T.W."/>
            <person name="Barker M.S."/>
            <person name="Rieseberg L.H."/>
            <person name="Dlugosch K.M."/>
        </authorList>
    </citation>
    <scope>NUCLEOTIDE SEQUENCE</scope>
    <source>
        <strain evidence="4">CAN-66</strain>
        <tissue evidence="4">Leaf</tissue>
    </source>
</reference>
<feature type="compositionally biased region" description="Basic and acidic residues" evidence="2">
    <location>
        <begin position="193"/>
        <end position="222"/>
    </location>
</feature>
<dbReference type="PANTHER" id="PTHR33322">
    <property type="entry name" value="BAG DOMAIN CONTAINING PROTEIN, EXPRESSED"/>
    <property type="match status" value="1"/>
</dbReference>
<dbReference type="InterPro" id="IPR040400">
    <property type="entry name" value="BAG5/6/7/8"/>
</dbReference>
<gene>
    <name evidence="4" type="ORF">OSB04_010607</name>
</gene>
<dbReference type="SMART" id="SM00264">
    <property type="entry name" value="BAG"/>
    <property type="match status" value="1"/>
</dbReference>
<feature type="compositionally biased region" description="Polar residues" evidence="2">
    <location>
        <begin position="378"/>
        <end position="397"/>
    </location>
</feature>
<feature type="compositionally biased region" description="Polar residues" evidence="2">
    <location>
        <begin position="777"/>
        <end position="836"/>
    </location>
</feature>
<evidence type="ECO:0000256" key="2">
    <source>
        <dbReference type="SAM" id="MobiDB-lite"/>
    </source>
</evidence>
<evidence type="ECO:0000313" key="4">
    <source>
        <dbReference type="EMBL" id="KAJ9555993.1"/>
    </source>
</evidence>
<dbReference type="Proteomes" id="UP001172457">
    <property type="component" value="Chromosome 3"/>
</dbReference>
<sequence length="931" mass="103555">MHPVYMWGGPYPYHAHPTHYAANDDPRAKEISSHMKMDPNPASITSPYQPWPYAGNHWYPGPQECHGGYNQGCFGGPYGFQPPYPYYPPPPPPYHSHGFHPPFPGAYPAYSYSIPPPHYSVEQPRYDYDKNVHGSRHCCGCNHREDEKKSMVKQVEPEIEKKTSNSLIPFLMKDYPYPIMWVPPGFVNNESNAQEKEKHTHDRVPLNESKEKEKEKHTHDHVPFGPLEPSKQRGNGETERKQPGGDDSSLPFPIFWFPYKNNEVGEENVKESPSARSDDKKRQTKINNEAESDTGIKPLVQKVIPVKQMGSEEEMNRPKNIKTKTKSDSVEKTDIGNEGKASPKTPKLPPVCLRVDPLPRKKSTSRSPSPPSDKIRSKGSTINESRSCQQQQKTQLSDGLKKSNEEQNVKTVKVVESDSVGDRCENVSNGSEKGIVCKAEKKLSENEAALIIQSAYRGFQVRKSKPITKLRQIAEVGRRVIELKNRVHDLESSFFDNKEKVVIGETIMSLLLKLDTIQGLHPAVREVRKCVAKELVGLQEKLDSLKPESPNEEDTTKGVKNDDDGSISETQLDGNQESGIINGKNDTSVEPQMELQNDVNDKQPLDDDVIQDDLGGKDDDEKSETQSHSNVESAMINGEDGTYVDEESSGELNKDQQLLDDVKLPQADGNGESGGRADEKEQKVAEDNSKGEMSEQAADAIQAESGTNVKPQSTEEVAKNQMETDTAAESGTNVKPQIIEAGTKNQMETDTAAESGTSVEPQTTKEVTKNEMESDTAAESGTNVEPQSTEEVTKNQMQSDTPAESGTNAEQQSTMEVTKNGMESDTAAESGTNVKPQSREEVTKNQVEMLSDEENVGVDVQSEEKPKEEDSVKATVEVVKEQMDVIRELTAKVKDLEKKLLKNKNNNIKKKMKKANKECEEDKDGKVKTDP</sequence>
<feature type="compositionally biased region" description="Basic and acidic residues" evidence="2">
    <location>
        <begin position="915"/>
        <end position="931"/>
    </location>
</feature>
<dbReference type="PROSITE" id="PS50096">
    <property type="entry name" value="IQ"/>
    <property type="match status" value="1"/>
</dbReference>
<dbReference type="EMBL" id="JARYMX010000003">
    <property type="protein sequence ID" value="KAJ9555993.1"/>
    <property type="molecule type" value="Genomic_DNA"/>
</dbReference>
<feature type="compositionally biased region" description="Basic and acidic residues" evidence="2">
    <location>
        <begin position="325"/>
        <end position="337"/>
    </location>
</feature>
<dbReference type="PROSITE" id="PS51035">
    <property type="entry name" value="BAG"/>
    <property type="match status" value="1"/>
</dbReference>
<feature type="domain" description="BAG" evidence="3">
    <location>
        <begin position="472"/>
        <end position="546"/>
    </location>
</feature>
<comment type="caution">
    <text evidence="4">The sequence shown here is derived from an EMBL/GenBank/DDBJ whole genome shotgun (WGS) entry which is preliminary data.</text>
</comment>
<organism evidence="4 5">
    <name type="scientific">Centaurea solstitialis</name>
    <name type="common">yellow star-thistle</name>
    <dbReference type="NCBI Taxonomy" id="347529"/>
    <lineage>
        <taxon>Eukaryota</taxon>
        <taxon>Viridiplantae</taxon>
        <taxon>Streptophyta</taxon>
        <taxon>Embryophyta</taxon>
        <taxon>Tracheophyta</taxon>
        <taxon>Spermatophyta</taxon>
        <taxon>Magnoliopsida</taxon>
        <taxon>eudicotyledons</taxon>
        <taxon>Gunneridae</taxon>
        <taxon>Pentapetalae</taxon>
        <taxon>asterids</taxon>
        <taxon>campanulids</taxon>
        <taxon>Asterales</taxon>
        <taxon>Asteraceae</taxon>
        <taxon>Carduoideae</taxon>
        <taxon>Cardueae</taxon>
        <taxon>Centaureinae</taxon>
        <taxon>Centaurea</taxon>
    </lineage>
</organism>
<keyword evidence="5" id="KW-1185">Reference proteome</keyword>
<feature type="region of interest" description="Disordered" evidence="2">
    <location>
        <begin position="906"/>
        <end position="931"/>
    </location>
</feature>
<keyword evidence="1" id="KW-0143">Chaperone</keyword>
<feature type="compositionally biased region" description="Polar residues" evidence="2">
    <location>
        <begin position="567"/>
        <end position="598"/>
    </location>
</feature>
<feature type="compositionally biased region" description="Polar residues" evidence="2">
    <location>
        <begin position="704"/>
        <end position="735"/>
    </location>
</feature>